<comment type="caution">
    <text evidence="2">The sequence shown here is derived from an EMBL/GenBank/DDBJ whole genome shotgun (WGS) entry which is preliminary data.</text>
</comment>
<evidence type="ECO:0000313" key="2">
    <source>
        <dbReference type="EMBL" id="CCV07620.1"/>
    </source>
</evidence>
<dbReference type="STRING" id="1297569.MESS2_610051"/>
<keyword evidence="1" id="KW-0812">Transmembrane</keyword>
<accession>M5EUB5</accession>
<evidence type="ECO:0000313" key="3">
    <source>
        <dbReference type="Proteomes" id="UP000012062"/>
    </source>
</evidence>
<evidence type="ECO:0000256" key="1">
    <source>
        <dbReference type="SAM" id="Phobius"/>
    </source>
</evidence>
<sequence>MADLVQDVVSLVCMSTFLISMAIWIGAM</sequence>
<name>M5EUB5_9HYPH</name>
<reference evidence="2 3" key="1">
    <citation type="submission" date="2013-02" db="EMBL/GenBank/DDBJ databases">
        <authorList>
            <person name="Genoscope - CEA"/>
        </authorList>
    </citation>
    <scope>NUCLEOTIDE SEQUENCE [LARGE SCALE GENOMIC DNA]</scope>
    <source>
        <strain evidence="2 3">STM 2683</strain>
    </source>
</reference>
<feature type="transmembrane region" description="Helical" evidence="1">
    <location>
        <begin position="7"/>
        <end position="27"/>
    </location>
</feature>
<keyword evidence="1" id="KW-0472">Membrane</keyword>
<keyword evidence="1" id="KW-1133">Transmembrane helix</keyword>
<organism evidence="2 3">
    <name type="scientific">Mesorhizobium metallidurans STM 2683</name>
    <dbReference type="NCBI Taxonomy" id="1297569"/>
    <lineage>
        <taxon>Bacteria</taxon>
        <taxon>Pseudomonadati</taxon>
        <taxon>Pseudomonadota</taxon>
        <taxon>Alphaproteobacteria</taxon>
        <taxon>Hyphomicrobiales</taxon>
        <taxon>Phyllobacteriaceae</taxon>
        <taxon>Mesorhizobium</taxon>
    </lineage>
</organism>
<protein>
    <submittedName>
        <fullName evidence="2">Uncharacterized protein</fullName>
    </submittedName>
</protein>
<keyword evidence="3" id="KW-1185">Reference proteome</keyword>
<dbReference type="Proteomes" id="UP000012062">
    <property type="component" value="Unassembled WGS sequence"/>
</dbReference>
<dbReference type="EMBL" id="CAUM01000130">
    <property type="protein sequence ID" value="CCV07620.1"/>
    <property type="molecule type" value="Genomic_DNA"/>
</dbReference>
<proteinExistence type="predicted"/>
<gene>
    <name evidence="2" type="ORF">MESS2_610051</name>
</gene>
<dbReference type="AlphaFoldDB" id="M5EUB5"/>